<dbReference type="GO" id="GO:0016853">
    <property type="term" value="F:isomerase activity"/>
    <property type="evidence" value="ECO:0007669"/>
    <property type="project" value="UniProtKB-KW"/>
</dbReference>
<feature type="domain" description="Mannose-6-phosphate isomerase cupin" evidence="3">
    <location>
        <begin position="20"/>
        <end position="96"/>
    </location>
</feature>
<dbReference type="InterPro" id="IPR011051">
    <property type="entry name" value="RmlC_Cupin_sf"/>
</dbReference>
<dbReference type="Pfam" id="PF21621">
    <property type="entry name" value="MPI_cupin_dom"/>
    <property type="match status" value="1"/>
</dbReference>
<proteinExistence type="predicted"/>
<dbReference type="EMBL" id="CABFNH010000023">
    <property type="protein sequence ID" value="VTZ91741.1"/>
    <property type="molecule type" value="Genomic_DNA"/>
</dbReference>
<protein>
    <recommendedName>
        <fullName evidence="1">Phosphohexomutase</fullName>
    </recommendedName>
    <alternativeName>
        <fullName evidence="2">Phosphomannose isomerase</fullName>
    </alternativeName>
</protein>
<evidence type="ECO:0000313" key="4">
    <source>
        <dbReference type="EMBL" id="VTZ91741.1"/>
    </source>
</evidence>
<dbReference type="InterPro" id="IPR014710">
    <property type="entry name" value="RmlC-like_jellyroll"/>
</dbReference>
<evidence type="ECO:0000259" key="3">
    <source>
        <dbReference type="Pfam" id="PF21621"/>
    </source>
</evidence>
<dbReference type="SUPFAM" id="SSF51182">
    <property type="entry name" value="RmlC-like cupins"/>
    <property type="match status" value="1"/>
</dbReference>
<sequence>MPFHDPVLNTEVYEVGDAKVTRFVSTNYFAVYRWLLKNGTAIFKRVQSPYALVAVLDDQGSITVGGKEYPLKKGQHFIITTLADQWTIKGDMMIIAFEPGSDSLKA</sequence>
<evidence type="ECO:0000256" key="1">
    <source>
        <dbReference type="ARBA" id="ARBA00029741"/>
    </source>
</evidence>
<dbReference type="InterPro" id="IPR049071">
    <property type="entry name" value="MPI_cupin_dom"/>
</dbReference>
<organism evidence="4 5">
    <name type="scientific">Limosilactobacillus mucosae</name>
    <name type="common">Lactobacillus mucosae</name>
    <dbReference type="NCBI Taxonomy" id="97478"/>
    <lineage>
        <taxon>Bacteria</taxon>
        <taxon>Bacillati</taxon>
        <taxon>Bacillota</taxon>
        <taxon>Bacilli</taxon>
        <taxon>Lactobacillales</taxon>
        <taxon>Lactobacillaceae</taxon>
        <taxon>Limosilactobacillus</taxon>
    </lineage>
</organism>
<keyword evidence="4" id="KW-0413">Isomerase</keyword>
<evidence type="ECO:0000313" key="5">
    <source>
        <dbReference type="Proteomes" id="UP000365705"/>
    </source>
</evidence>
<dbReference type="Proteomes" id="UP000365705">
    <property type="component" value="Unassembled WGS sequence"/>
</dbReference>
<dbReference type="Gene3D" id="2.60.120.10">
    <property type="entry name" value="Jelly Rolls"/>
    <property type="match status" value="1"/>
</dbReference>
<gene>
    <name evidence="4" type="primary">gmuF</name>
    <name evidence="4" type="ORF">LMUP508_01508</name>
</gene>
<name>A0A508YT29_LIMMU</name>
<accession>A0A508YT29</accession>
<reference evidence="4 5" key="1">
    <citation type="submission" date="2019-06" db="EMBL/GenBank/DDBJ databases">
        <authorList>
            <person name="Rodrigo-Torres L."/>
            <person name="Arahal R. D."/>
            <person name="Lucena T."/>
        </authorList>
    </citation>
    <scope>NUCLEOTIDE SEQUENCE [LARGE SCALE GENOMIC DNA]</scope>
    <source>
        <strain evidence="4 5">INIA P508</strain>
    </source>
</reference>
<evidence type="ECO:0000256" key="2">
    <source>
        <dbReference type="ARBA" id="ARBA00030762"/>
    </source>
</evidence>
<dbReference type="AlphaFoldDB" id="A0A508YT29"/>